<keyword evidence="2" id="KW-0806">Transcription termination</keyword>
<protein>
    <submittedName>
        <fullName evidence="5">Uncharacterized protein</fullName>
    </submittedName>
</protein>
<comment type="caution">
    <text evidence="5">The sequence shown here is derived from an EMBL/GenBank/DDBJ whole genome shotgun (WGS) entry which is preliminary data.</text>
</comment>
<proteinExistence type="inferred from homology"/>
<name>A0A921RUZ1_SORBI</name>
<dbReference type="Gene3D" id="1.25.70.10">
    <property type="entry name" value="Transcription termination factor 3, mitochondrial"/>
    <property type="match status" value="2"/>
</dbReference>
<evidence type="ECO:0000313" key="5">
    <source>
        <dbReference type="EMBL" id="KAG0546923.1"/>
    </source>
</evidence>
<dbReference type="Pfam" id="PF02536">
    <property type="entry name" value="mTERF"/>
    <property type="match status" value="1"/>
</dbReference>
<keyword evidence="3" id="KW-0809">Transit peptide</keyword>
<dbReference type="InterPro" id="IPR038538">
    <property type="entry name" value="MTERF_sf"/>
</dbReference>
<evidence type="ECO:0000256" key="2">
    <source>
        <dbReference type="ARBA" id="ARBA00022472"/>
    </source>
</evidence>
<keyword evidence="2" id="KW-0804">Transcription</keyword>
<keyword evidence="2" id="KW-0805">Transcription regulation</keyword>
<dbReference type="FunFam" id="1.25.70.10:FF:000001">
    <property type="entry name" value="Mitochondrial transcription termination factor-like"/>
    <property type="match status" value="1"/>
</dbReference>
<dbReference type="InterPro" id="IPR003690">
    <property type="entry name" value="MTERF"/>
</dbReference>
<dbReference type="GO" id="GO:0003676">
    <property type="term" value="F:nucleic acid binding"/>
    <property type="evidence" value="ECO:0007669"/>
    <property type="project" value="InterPro"/>
</dbReference>
<accession>A0A921RUZ1</accession>
<evidence type="ECO:0000256" key="4">
    <source>
        <dbReference type="SAM" id="MobiDB-lite"/>
    </source>
</evidence>
<dbReference type="GO" id="GO:0006353">
    <property type="term" value="P:DNA-templated transcription termination"/>
    <property type="evidence" value="ECO:0007669"/>
    <property type="project" value="UniProtKB-KW"/>
</dbReference>
<dbReference type="PANTHER" id="PTHR13068:SF102">
    <property type="entry name" value="OS11G0246100 PROTEIN"/>
    <property type="match status" value="1"/>
</dbReference>
<dbReference type="SMART" id="SM00733">
    <property type="entry name" value="Mterf"/>
    <property type="match status" value="5"/>
</dbReference>
<evidence type="ECO:0000256" key="1">
    <source>
        <dbReference type="ARBA" id="ARBA00007692"/>
    </source>
</evidence>
<reference evidence="5" key="1">
    <citation type="journal article" date="2019" name="BMC Genomics">
        <title>A new reference genome for Sorghum bicolor reveals high levels of sequence similarity between sweet and grain genotypes: implications for the genetics of sugar metabolism.</title>
        <authorList>
            <person name="Cooper E.A."/>
            <person name="Brenton Z.W."/>
            <person name="Flinn B.S."/>
            <person name="Jenkins J."/>
            <person name="Shu S."/>
            <person name="Flowers D."/>
            <person name="Luo F."/>
            <person name="Wang Y."/>
            <person name="Xia P."/>
            <person name="Barry K."/>
            <person name="Daum C."/>
            <person name="Lipzen A."/>
            <person name="Yoshinaga Y."/>
            <person name="Schmutz J."/>
            <person name="Saski C."/>
            <person name="Vermerris W."/>
            <person name="Kresovich S."/>
        </authorList>
    </citation>
    <scope>NUCLEOTIDE SEQUENCE</scope>
</reference>
<comment type="similarity">
    <text evidence="1">Belongs to the mTERF family.</text>
</comment>
<evidence type="ECO:0000313" key="6">
    <source>
        <dbReference type="Proteomes" id="UP000807115"/>
    </source>
</evidence>
<dbReference type="Proteomes" id="UP000807115">
    <property type="component" value="Chromosome 1"/>
</dbReference>
<reference evidence="5" key="2">
    <citation type="submission" date="2020-10" db="EMBL/GenBank/DDBJ databases">
        <authorList>
            <person name="Cooper E.A."/>
            <person name="Brenton Z.W."/>
            <person name="Flinn B.S."/>
            <person name="Jenkins J."/>
            <person name="Shu S."/>
            <person name="Flowers D."/>
            <person name="Luo F."/>
            <person name="Wang Y."/>
            <person name="Xia P."/>
            <person name="Barry K."/>
            <person name="Daum C."/>
            <person name="Lipzen A."/>
            <person name="Yoshinaga Y."/>
            <person name="Schmutz J."/>
            <person name="Saski C."/>
            <person name="Vermerris W."/>
            <person name="Kresovich S."/>
        </authorList>
    </citation>
    <scope>NUCLEOTIDE SEQUENCE</scope>
</reference>
<organism evidence="5 6">
    <name type="scientific">Sorghum bicolor</name>
    <name type="common">Sorghum</name>
    <name type="synonym">Sorghum vulgare</name>
    <dbReference type="NCBI Taxonomy" id="4558"/>
    <lineage>
        <taxon>Eukaryota</taxon>
        <taxon>Viridiplantae</taxon>
        <taxon>Streptophyta</taxon>
        <taxon>Embryophyta</taxon>
        <taxon>Tracheophyta</taxon>
        <taxon>Spermatophyta</taxon>
        <taxon>Magnoliopsida</taxon>
        <taxon>Liliopsida</taxon>
        <taxon>Poales</taxon>
        <taxon>Poaceae</taxon>
        <taxon>PACMAD clade</taxon>
        <taxon>Panicoideae</taxon>
        <taxon>Andropogonodae</taxon>
        <taxon>Andropogoneae</taxon>
        <taxon>Sorghinae</taxon>
        <taxon>Sorghum</taxon>
    </lineage>
</organism>
<feature type="region of interest" description="Disordered" evidence="4">
    <location>
        <begin position="76"/>
        <end position="95"/>
    </location>
</feature>
<feature type="region of interest" description="Disordered" evidence="4">
    <location>
        <begin position="1"/>
        <end position="25"/>
    </location>
</feature>
<gene>
    <name evidence="5" type="ORF">BDA96_01G035200</name>
</gene>
<sequence length="424" mass="47165">MHRLGSPKLRNQRIKPKPNSGGNNPISIIQYRLPATLPPTHPCAWRFLSTHPAPFSLEGYLVTACGLTPAEARKASKKASHDLSRETPNKLPYSPRLNSASNPDAILALLSGVGLSRADIAAVVSADPLLLRASVKNIGPRLLALRDRVGLSTTQIARFLLVDSRALRCCDVVPRLEFFISFYGSLEKVLEASKRNRILLIASLERSIKPNIALFRQWGVRDVAQLCSNFPRVLTYNPQRVKEFLARAEQLVPPTSGLFGQAVSVIACVSEEKLAAKLEFFKRTLGCSESEVSTAVSKTPAIIALSDEILLRKIEFLVNEAAMEPRYIVERPVLLTYSLEKRLVPWHNVLTVLKEKRLLSSNTNFFRIIKLGEETFKSKFIDCHEDSVPGLADAYAAAHADSDFCKRTTSDFLFLMYISNSSYK</sequence>
<dbReference type="AlphaFoldDB" id="A0A921RUZ1"/>
<dbReference type="PANTHER" id="PTHR13068">
    <property type="entry name" value="CGI-12 PROTEIN-RELATED"/>
    <property type="match status" value="1"/>
</dbReference>
<feature type="compositionally biased region" description="Basic residues" evidence="4">
    <location>
        <begin position="1"/>
        <end position="16"/>
    </location>
</feature>
<evidence type="ECO:0000256" key="3">
    <source>
        <dbReference type="ARBA" id="ARBA00022946"/>
    </source>
</evidence>
<dbReference type="EMBL" id="CM027680">
    <property type="protein sequence ID" value="KAG0546923.1"/>
    <property type="molecule type" value="Genomic_DNA"/>
</dbReference>
<feature type="compositionally biased region" description="Basic and acidic residues" evidence="4">
    <location>
        <begin position="76"/>
        <end position="88"/>
    </location>
</feature>